<proteinExistence type="predicted"/>
<name>A0A1G7LD59_9BACL</name>
<dbReference type="RefSeq" id="WP_091229924.1">
    <property type="nucleotide sequence ID" value="NZ_FNBG01000011.1"/>
</dbReference>
<evidence type="ECO:0000313" key="2">
    <source>
        <dbReference type="Proteomes" id="UP000198972"/>
    </source>
</evidence>
<keyword evidence="2" id="KW-1185">Reference proteome</keyword>
<evidence type="ECO:0000313" key="1">
    <source>
        <dbReference type="EMBL" id="SDF47244.1"/>
    </source>
</evidence>
<dbReference type="Proteomes" id="UP000198972">
    <property type="component" value="Unassembled WGS sequence"/>
</dbReference>
<gene>
    <name evidence="1" type="ORF">SAMN04488542_11179</name>
</gene>
<dbReference type="EMBL" id="FNBG01000011">
    <property type="protein sequence ID" value="SDF47244.1"/>
    <property type="molecule type" value="Genomic_DNA"/>
</dbReference>
<sequence>MNSFFSTPQNEVNILAKLADIKEEHYHQLVTLSAMMELCIEKGILTREEIQKKVEELDAIIDLPPYPMA</sequence>
<dbReference type="STRING" id="670482.SAMN04488542_11179"/>
<accession>A0A1G7LD59</accession>
<reference evidence="1 2" key="1">
    <citation type="submission" date="2016-10" db="EMBL/GenBank/DDBJ databases">
        <authorList>
            <person name="de Groot N.N."/>
        </authorList>
    </citation>
    <scope>NUCLEOTIDE SEQUENCE [LARGE SCALE GENOMIC DNA]</scope>
    <source>
        <strain evidence="1 2">DSM 28129</strain>
    </source>
</reference>
<organism evidence="1 2">
    <name type="scientific">Fontibacillus panacisegetis</name>
    <dbReference type="NCBI Taxonomy" id="670482"/>
    <lineage>
        <taxon>Bacteria</taxon>
        <taxon>Bacillati</taxon>
        <taxon>Bacillota</taxon>
        <taxon>Bacilli</taxon>
        <taxon>Bacillales</taxon>
        <taxon>Paenibacillaceae</taxon>
        <taxon>Fontibacillus</taxon>
    </lineage>
</organism>
<dbReference type="OrthoDB" id="2991654at2"/>
<protein>
    <submittedName>
        <fullName evidence="1">Uncharacterized protein</fullName>
    </submittedName>
</protein>
<dbReference type="AlphaFoldDB" id="A0A1G7LD59"/>